<evidence type="ECO:0000313" key="5">
    <source>
        <dbReference type="Proteomes" id="UP000433101"/>
    </source>
</evidence>
<name>A0A7X3S5Z8_9HYPH</name>
<organism evidence="4 5">
    <name type="scientific">Stappia sediminis</name>
    <dbReference type="NCBI Taxonomy" id="2692190"/>
    <lineage>
        <taxon>Bacteria</taxon>
        <taxon>Pseudomonadati</taxon>
        <taxon>Pseudomonadota</taxon>
        <taxon>Alphaproteobacteria</taxon>
        <taxon>Hyphomicrobiales</taxon>
        <taxon>Stappiaceae</taxon>
        <taxon>Stappia</taxon>
    </lineage>
</organism>
<dbReference type="AlphaFoldDB" id="A0A7X3S5Z8"/>
<feature type="domain" description="N-acetyltransferase" evidence="3">
    <location>
        <begin position="26"/>
        <end position="178"/>
    </location>
</feature>
<reference evidence="4 5" key="1">
    <citation type="submission" date="2019-12" db="EMBL/GenBank/DDBJ databases">
        <authorList>
            <person name="Li M."/>
        </authorList>
    </citation>
    <scope>NUCLEOTIDE SEQUENCE [LARGE SCALE GENOMIC DNA]</scope>
    <source>
        <strain evidence="4 5">GBMRC 2046</strain>
    </source>
</reference>
<keyword evidence="1 4" id="KW-0808">Transferase</keyword>
<dbReference type="Proteomes" id="UP000433101">
    <property type="component" value="Unassembled WGS sequence"/>
</dbReference>
<keyword evidence="5" id="KW-1185">Reference proteome</keyword>
<dbReference type="GO" id="GO:0016747">
    <property type="term" value="F:acyltransferase activity, transferring groups other than amino-acyl groups"/>
    <property type="evidence" value="ECO:0007669"/>
    <property type="project" value="InterPro"/>
</dbReference>
<dbReference type="PROSITE" id="PS51186">
    <property type="entry name" value="GNAT"/>
    <property type="match status" value="1"/>
</dbReference>
<comment type="caution">
    <text evidence="4">The sequence shown here is derived from an EMBL/GenBank/DDBJ whole genome shotgun (WGS) entry which is preliminary data.</text>
</comment>
<dbReference type="SUPFAM" id="SSF55729">
    <property type="entry name" value="Acyl-CoA N-acyltransferases (Nat)"/>
    <property type="match status" value="1"/>
</dbReference>
<evidence type="ECO:0000313" key="4">
    <source>
        <dbReference type="EMBL" id="MXN63583.1"/>
    </source>
</evidence>
<dbReference type="InterPro" id="IPR050832">
    <property type="entry name" value="Bact_Acetyltransf"/>
</dbReference>
<sequence length="178" mass="19370">MPERSAAEISILPAGGVEPRLGELAALMRDCVHAGASINFVLPFSMADSEGFWRTRILPDVRAGTRVLFIAEVDGRIVGTVQLDHGTPPNQPHRAEVAKLMVHPDFRGHGLARGLMGALEAHARRLGRTLITLDTRTGDAAEPLYASLGYETAGIIPGFCRDTVEDRYDPTTVMYKHL</sequence>
<dbReference type="InterPro" id="IPR000182">
    <property type="entry name" value="GNAT_dom"/>
</dbReference>
<dbReference type="CDD" id="cd04301">
    <property type="entry name" value="NAT_SF"/>
    <property type="match status" value="1"/>
</dbReference>
<evidence type="ECO:0000256" key="2">
    <source>
        <dbReference type="ARBA" id="ARBA00023315"/>
    </source>
</evidence>
<evidence type="ECO:0000256" key="1">
    <source>
        <dbReference type="ARBA" id="ARBA00022679"/>
    </source>
</evidence>
<dbReference type="RefSeq" id="WP_160773827.1">
    <property type="nucleotide sequence ID" value="NZ_WUMV01000001.1"/>
</dbReference>
<dbReference type="InterPro" id="IPR016181">
    <property type="entry name" value="Acyl_CoA_acyltransferase"/>
</dbReference>
<dbReference type="EMBL" id="WUMV01000001">
    <property type="protein sequence ID" value="MXN63583.1"/>
    <property type="molecule type" value="Genomic_DNA"/>
</dbReference>
<proteinExistence type="predicted"/>
<protein>
    <submittedName>
        <fullName evidence="4">GNAT family N-acetyltransferase</fullName>
    </submittedName>
</protein>
<evidence type="ECO:0000259" key="3">
    <source>
        <dbReference type="PROSITE" id="PS51186"/>
    </source>
</evidence>
<gene>
    <name evidence="4" type="ORF">GR183_01590</name>
</gene>
<dbReference type="Gene3D" id="3.40.630.30">
    <property type="match status" value="1"/>
</dbReference>
<dbReference type="Pfam" id="PF00583">
    <property type="entry name" value="Acetyltransf_1"/>
    <property type="match status" value="1"/>
</dbReference>
<dbReference type="PANTHER" id="PTHR43877">
    <property type="entry name" value="AMINOALKYLPHOSPHONATE N-ACETYLTRANSFERASE-RELATED-RELATED"/>
    <property type="match status" value="1"/>
</dbReference>
<accession>A0A7X3S5Z8</accession>
<keyword evidence="2" id="KW-0012">Acyltransferase</keyword>